<name>A0A1I0IPZ3_9FIRM</name>
<dbReference type="GO" id="GO:0003677">
    <property type="term" value="F:DNA binding"/>
    <property type="evidence" value="ECO:0007669"/>
    <property type="project" value="UniProtKB-UniRule"/>
</dbReference>
<proteinExistence type="predicted"/>
<dbReference type="EMBL" id="FOIM01000023">
    <property type="protein sequence ID" value="SET99140.1"/>
    <property type="molecule type" value="Genomic_DNA"/>
</dbReference>
<evidence type="ECO:0000259" key="5">
    <source>
        <dbReference type="PROSITE" id="PS51900"/>
    </source>
</evidence>
<evidence type="ECO:0000256" key="1">
    <source>
        <dbReference type="ARBA" id="ARBA00023125"/>
    </source>
</evidence>
<evidence type="ECO:0000313" key="6">
    <source>
        <dbReference type="EMBL" id="SET99140.1"/>
    </source>
</evidence>
<accession>A0A1I0IPZ3</accession>
<reference evidence="7" key="1">
    <citation type="submission" date="2016-10" db="EMBL/GenBank/DDBJ databases">
        <authorList>
            <person name="Varghese N."/>
            <person name="Submissions S."/>
        </authorList>
    </citation>
    <scope>NUCLEOTIDE SEQUENCE [LARGE SCALE GENOMIC DNA]</scope>
    <source>
        <strain evidence="7">NLAE-zl-G277</strain>
    </source>
</reference>
<dbReference type="PROSITE" id="PS51898">
    <property type="entry name" value="TYR_RECOMBINASE"/>
    <property type="match status" value="1"/>
</dbReference>
<dbReference type="InterPro" id="IPR050090">
    <property type="entry name" value="Tyrosine_recombinase_XerCD"/>
</dbReference>
<dbReference type="PROSITE" id="PS51900">
    <property type="entry name" value="CB"/>
    <property type="match status" value="1"/>
</dbReference>
<dbReference type="GeneID" id="93279338"/>
<keyword evidence="7" id="KW-1185">Reference proteome</keyword>
<dbReference type="Gene3D" id="1.10.150.130">
    <property type="match status" value="1"/>
</dbReference>
<evidence type="ECO:0000256" key="3">
    <source>
        <dbReference type="PROSITE-ProRule" id="PRU01248"/>
    </source>
</evidence>
<dbReference type="InterPro" id="IPR013762">
    <property type="entry name" value="Integrase-like_cat_sf"/>
</dbReference>
<dbReference type="STRING" id="460384.SAMN05216313_1232"/>
<feature type="domain" description="Tyr recombinase" evidence="4">
    <location>
        <begin position="96"/>
        <end position="284"/>
    </location>
</feature>
<dbReference type="GO" id="GO:0015074">
    <property type="term" value="P:DNA integration"/>
    <property type="evidence" value="ECO:0007669"/>
    <property type="project" value="InterPro"/>
</dbReference>
<dbReference type="PANTHER" id="PTHR30349">
    <property type="entry name" value="PHAGE INTEGRASE-RELATED"/>
    <property type="match status" value="1"/>
</dbReference>
<gene>
    <name evidence="6" type="ORF">SAMN05216313_1232</name>
</gene>
<dbReference type="Gene3D" id="1.10.443.10">
    <property type="entry name" value="Intergrase catalytic core"/>
    <property type="match status" value="1"/>
</dbReference>
<dbReference type="InterPro" id="IPR002104">
    <property type="entry name" value="Integrase_catalytic"/>
</dbReference>
<evidence type="ECO:0000256" key="2">
    <source>
        <dbReference type="ARBA" id="ARBA00023172"/>
    </source>
</evidence>
<dbReference type="SUPFAM" id="SSF56349">
    <property type="entry name" value="DNA breaking-rejoining enzymes"/>
    <property type="match status" value="1"/>
</dbReference>
<dbReference type="PANTHER" id="PTHR30349:SF89">
    <property type="entry name" value="INTEGRASE_RECOMBINASE"/>
    <property type="match status" value="1"/>
</dbReference>
<keyword evidence="2" id="KW-0233">DNA recombination</keyword>
<dbReference type="RefSeq" id="WP_092367467.1">
    <property type="nucleotide sequence ID" value="NZ_DAINWJ010000230.1"/>
</dbReference>
<dbReference type="AlphaFoldDB" id="A0A1I0IPZ3"/>
<keyword evidence="1 3" id="KW-0238">DNA-binding</keyword>
<dbReference type="Pfam" id="PF00589">
    <property type="entry name" value="Phage_integrase"/>
    <property type="match status" value="1"/>
</dbReference>
<dbReference type="GO" id="GO:0006310">
    <property type="term" value="P:DNA recombination"/>
    <property type="evidence" value="ECO:0007669"/>
    <property type="project" value="UniProtKB-KW"/>
</dbReference>
<evidence type="ECO:0000259" key="4">
    <source>
        <dbReference type="PROSITE" id="PS51898"/>
    </source>
</evidence>
<evidence type="ECO:0000313" key="7">
    <source>
        <dbReference type="Proteomes" id="UP000198508"/>
    </source>
</evidence>
<dbReference type="Proteomes" id="UP000198508">
    <property type="component" value="Unassembled WGS sequence"/>
</dbReference>
<sequence length="289" mass="33634">MGTPSFCDFPSSPVLPAGDLTALLDAFRRYMAANNLSDNTISAYLYGVKAFFSRYPVLDQNNVSLYKASLMERYRPQTVNMRIRALNCFLKSQDIHDYKIPSVRLQQKSFIDHVISQADYEYLKNRLWEDEQYTFYFIVRFIAATGVRVSELVALVFTDVQVGYRDLYSKGNKTRRIYIPSSLQKKCLDWLEAEGRRDGPLFISRLGRPMTVSGIRKQLKTFAIRYHLDPEVMYPHSFRHRFAKNFIENGGDIAFLSDLLGHDSIETTHIYLRRTSTEQAILFNRVVDW</sequence>
<dbReference type="InterPro" id="IPR011010">
    <property type="entry name" value="DNA_brk_join_enz"/>
</dbReference>
<dbReference type="InterPro" id="IPR044068">
    <property type="entry name" value="CB"/>
</dbReference>
<organism evidence="6 7">
    <name type="scientific">Enterocloster lavalensis</name>
    <dbReference type="NCBI Taxonomy" id="460384"/>
    <lineage>
        <taxon>Bacteria</taxon>
        <taxon>Bacillati</taxon>
        <taxon>Bacillota</taxon>
        <taxon>Clostridia</taxon>
        <taxon>Lachnospirales</taxon>
        <taxon>Lachnospiraceae</taxon>
        <taxon>Enterocloster</taxon>
    </lineage>
</organism>
<dbReference type="InterPro" id="IPR010998">
    <property type="entry name" value="Integrase_recombinase_N"/>
</dbReference>
<protein>
    <submittedName>
        <fullName evidence="6">Site-specific recombinase XerD</fullName>
    </submittedName>
</protein>
<feature type="domain" description="Core-binding (CB)" evidence="5">
    <location>
        <begin position="18"/>
        <end position="94"/>
    </location>
</feature>